<dbReference type="InterPro" id="IPR007055">
    <property type="entry name" value="BON_dom"/>
</dbReference>
<evidence type="ECO:0000256" key="2">
    <source>
        <dbReference type="PROSITE-ProRule" id="PRU00703"/>
    </source>
</evidence>
<dbReference type="Gene3D" id="3.10.580.10">
    <property type="entry name" value="CBS-domain"/>
    <property type="match status" value="1"/>
</dbReference>
<dbReference type="PANTHER" id="PTHR43080:SF26">
    <property type="entry name" value="REGULATORY PROTEIN"/>
    <property type="match status" value="1"/>
</dbReference>
<dbReference type="SMART" id="SM00116">
    <property type="entry name" value="CBS"/>
    <property type="match status" value="2"/>
</dbReference>
<evidence type="ECO:0000259" key="4">
    <source>
        <dbReference type="PROSITE" id="PS51371"/>
    </source>
</evidence>
<organism evidence="5 6">
    <name type="scientific">Bradyrhizobium elkanii</name>
    <dbReference type="NCBI Taxonomy" id="29448"/>
    <lineage>
        <taxon>Bacteria</taxon>
        <taxon>Pseudomonadati</taxon>
        <taxon>Pseudomonadota</taxon>
        <taxon>Alphaproteobacteria</taxon>
        <taxon>Hyphomicrobiales</taxon>
        <taxon>Nitrobacteraceae</taxon>
        <taxon>Bradyrhizobium</taxon>
    </lineage>
</organism>
<reference evidence="5 6" key="1">
    <citation type="submission" date="2019-05" db="EMBL/GenBank/DDBJ databases">
        <title>Draft Genome of Bradyrhizobium elkanii strain SEMIA 938, Used in Commercial Inoculants for Lupinus spp. in Brazil.</title>
        <authorList>
            <person name="Hungria M."/>
            <person name="Delamuta J.R.M."/>
            <person name="Ribeiro R.A."/>
            <person name="Nogueira M.A."/>
        </authorList>
    </citation>
    <scope>NUCLEOTIDE SEQUENCE [LARGE SCALE GENOMIC DNA]</scope>
    <source>
        <strain evidence="5 6">Semia 938</strain>
    </source>
</reference>
<dbReference type="PROSITE" id="PS50914">
    <property type="entry name" value="BON"/>
    <property type="match status" value="1"/>
</dbReference>
<dbReference type="InterPro" id="IPR000644">
    <property type="entry name" value="CBS_dom"/>
</dbReference>
<dbReference type="EMBL" id="SZZP01000007">
    <property type="protein sequence ID" value="TKV81195.1"/>
    <property type="molecule type" value="Genomic_DNA"/>
</dbReference>
<dbReference type="AlphaFoldDB" id="A0A4V6CXP1"/>
<comment type="caution">
    <text evidence="5">The sequence shown here is derived from an EMBL/GenBank/DDBJ whole genome shotgun (WGS) entry which is preliminary data.</text>
</comment>
<dbReference type="CDD" id="cd04586">
    <property type="entry name" value="CBS_pair_BON_assoc"/>
    <property type="match status" value="1"/>
</dbReference>
<evidence type="ECO:0000313" key="5">
    <source>
        <dbReference type="EMBL" id="TKV81195.1"/>
    </source>
</evidence>
<dbReference type="SUPFAM" id="SSF54631">
    <property type="entry name" value="CBS-domain pair"/>
    <property type="match status" value="1"/>
</dbReference>
<dbReference type="Pfam" id="PF04972">
    <property type="entry name" value="BON"/>
    <property type="match status" value="1"/>
</dbReference>
<dbReference type="Proteomes" id="UP000305095">
    <property type="component" value="Unassembled WGS sequence"/>
</dbReference>
<feature type="domain" description="BON" evidence="3">
    <location>
        <begin position="196"/>
        <end position="263"/>
    </location>
</feature>
<gene>
    <name evidence="5" type="ORF">FDV58_13815</name>
</gene>
<dbReference type="InterPro" id="IPR051257">
    <property type="entry name" value="Diverse_CBS-Domain"/>
</dbReference>
<sequence>MIQLNCSSVAARQDANRLTQIKHLRRHSANQIHDQLLEAPMRAHEIMARNVLTIAPEADLAEAASLMLRHHISGLPVVDRHGALVGILSESDFLRRSEIGTQRKRPRWLEWVLGVGEAAESYVRERGRTVSEIMTASPITVDEQTTLAEIVDIMERNGIKRVPVVQEGKLTGLVSRSNLMQAAASLAGRAPAPTTDDEHIRMRIVDEIENKDWCPSGFNVIVKDGIVHLSGMIAEERCRKAAIVAAENVEGVVKVHDHLRWFDRIYGLASERSPEDEEWAKLN</sequence>
<evidence type="ECO:0000313" key="6">
    <source>
        <dbReference type="Proteomes" id="UP000305095"/>
    </source>
</evidence>
<dbReference type="PANTHER" id="PTHR43080">
    <property type="entry name" value="CBS DOMAIN-CONTAINING PROTEIN CBSX3, MITOCHONDRIAL"/>
    <property type="match status" value="1"/>
</dbReference>
<accession>A0A4V6CXP1</accession>
<keyword evidence="1 2" id="KW-0129">CBS domain</keyword>
<dbReference type="InterPro" id="IPR046342">
    <property type="entry name" value="CBS_dom_sf"/>
</dbReference>
<protein>
    <submittedName>
        <fullName evidence="5">CBS domain-containing protein</fullName>
    </submittedName>
</protein>
<proteinExistence type="predicted"/>
<feature type="domain" description="CBS" evidence="4">
    <location>
        <begin position="47"/>
        <end position="105"/>
    </location>
</feature>
<evidence type="ECO:0000259" key="3">
    <source>
        <dbReference type="PROSITE" id="PS50914"/>
    </source>
</evidence>
<dbReference type="PROSITE" id="PS51371">
    <property type="entry name" value="CBS"/>
    <property type="match status" value="2"/>
</dbReference>
<name>A0A4V6CXP1_BRAEL</name>
<dbReference type="Gene3D" id="3.30.1340.30">
    <property type="match status" value="1"/>
</dbReference>
<evidence type="ECO:0000256" key="1">
    <source>
        <dbReference type="ARBA" id="ARBA00023122"/>
    </source>
</evidence>
<feature type="domain" description="CBS" evidence="4">
    <location>
        <begin position="134"/>
        <end position="191"/>
    </location>
</feature>
<dbReference type="Pfam" id="PF00571">
    <property type="entry name" value="CBS"/>
    <property type="match status" value="2"/>
</dbReference>